<dbReference type="Proteomes" id="UP000507470">
    <property type="component" value="Unassembled WGS sequence"/>
</dbReference>
<keyword evidence="3" id="KW-0690">Ribosome biogenesis</keyword>
<feature type="region of interest" description="Disordered" evidence="7">
    <location>
        <begin position="790"/>
        <end position="810"/>
    </location>
</feature>
<evidence type="ECO:0000256" key="7">
    <source>
        <dbReference type="SAM" id="MobiDB-lite"/>
    </source>
</evidence>
<evidence type="ECO:0000256" key="5">
    <source>
        <dbReference type="ARBA" id="ARBA00023242"/>
    </source>
</evidence>
<evidence type="ECO:0000256" key="6">
    <source>
        <dbReference type="ARBA" id="ARBA00024695"/>
    </source>
</evidence>
<evidence type="ECO:0000313" key="8">
    <source>
        <dbReference type="EMBL" id="CAC5420942.1"/>
    </source>
</evidence>
<evidence type="ECO:0000256" key="1">
    <source>
        <dbReference type="ARBA" id="ARBA00004604"/>
    </source>
</evidence>
<feature type="compositionally biased region" description="Acidic residues" evidence="7">
    <location>
        <begin position="285"/>
        <end position="346"/>
    </location>
</feature>
<reference evidence="8 9" key="1">
    <citation type="submission" date="2020-06" db="EMBL/GenBank/DDBJ databases">
        <authorList>
            <person name="Li R."/>
            <person name="Bekaert M."/>
        </authorList>
    </citation>
    <scope>NUCLEOTIDE SEQUENCE [LARGE SCALE GENOMIC DNA]</scope>
    <source>
        <strain evidence="9">wild</strain>
    </source>
</reference>
<sequence length="810" mass="93120">MSDVTIDTITISDNGTRNQTSDDAQILTSEELILSVLRGEIPAVTDDNGFLTIEIENIMVDNPSLSSSIEDIFSLPAPQVSSYKSGSKRKITSHRILTSDEILESKLVSQEHFGGFLENSNYVSLGGDKKSWKERMEELITKSKKEKHERQMEKEKSLQLTQQLDDEWKNLRFLMAAGRNKGDDTVTSKKDDYDIAVRELQFEMKSKPTDRLKTEEELAKEEKERLEKQESDRLKRMQGILEDDEQKSTHISADDLNDGFALDYKEEMIEASDGDDNDKEQQGSGEDEGEEDDDDEIDEEKEEENGDDEDGEMEEVEEEQNEDGDESDDSYGDLESEDQGSDVEEEDKQKPKVDLKKKKKVMEEARRELPYTFKVPENYEDLLELLQTHSESDRLIIIDRIIKCHHPSLAEGNKQKLESLFSFLVQYYGDLTLQEPPCLSLADKLVPVLYGLSQQSSVPAAIAVLDQIKDRQEEYDTICDRKAGRGLYPGLDTLLLLKLVAVLFPTSDFRHPVTTPTMLFICQMLAQTPVNHERDIAVGLFLCNLCLEYIYLSRRFVPEAINFLHGLLYLASKKDPNKIEPVLPPFKPVGKSINLLEIKKPVEKKIQTQLKMSEVLTTDMDRDALNNDGFRLSVISSMVSLLEQFSSVYDNYPSYKEIFSPIKCQCGKLPVSNYPDSLRKQIQRLVNNITDGMETKRKPLVMQKKKPPPLKMFEPKIEEVFDDRKKRKGGSKEINEKQKLVHKYKKEMKGAIREIRKDSYMIAQVQFQEQKEKDDERKRKVKQLYGLLANQEGDYRAMKRNKSNNENKEK</sequence>
<comment type="subcellular location">
    <subcellularLocation>
        <location evidence="1">Nucleus</location>
        <location evidence="1">Nucleolus</location>
    </subcellularLocation>
</comment>
<name>A0A6J8EMD4_MYTCO</name>
<dbReference type="Pfam" id="PF04147">
    <property type="entry name" value="Nop14"/>
    <property type="match status" value="1"/>
</dbReference>
<comment type="similarity">
    <text evidence="2">Belongs to the NOP14 family.</text>
</comment>
<dbReference type="AlphaFoldDB" id="A0A6J8EMD4"/>
<evidence type="ECO:0000256" key="2">
    <source>
        <dbReference type="ARBA" id="ARBA00007466"/>
    </source>
</evidence>
<keyword evidence="9" id="KW-1185">Reference proteome</keyword>
<feature type="region of interest" description="Disordered" evidence="7">
    <location>
        <begin position="206"/>
        <end position="361"/>
    </location>
</feature>
<keyword evidence="5" id="KW-0539">Nucleus</keyword>
<dbReference type="GO" id="GO:0030490">
    <property type="term" value="P:maturation of SSU-rRNA"/>
    <property type="evidence" value="ECO:0007669"/>
    <property type="project" value="TreeGrafter"/>
</dbReference>
<dbReference type="PANTHER" id="PTHR23183">
    <property type="entry name" value="NOP14"/>
    <property type="match status" value="1"/>
</dbReference>
<feature type="compositionally biased region" description="Acidic residues" evidence="7">
    <location>
        <begin position="269"/>
        <end position="278"/>
    </location>
</feature>
<feature type="compositionally biased region" description="Basic and acidic residues" evidence="7">
    <location>
        <begin position="206"/>
        <end position="235"/>
    </location>
</feature>
<protein>
    <submittedName>
        <fullName evidence="8">NOP14</fullName>
    </submittedName>
</protein>
<evidence type="ECO:0000313" key="9">
    <source>
        <dbReference type="Proteomes" id="UP000507470"/>
    </source>
</evidence>
<comment type="function">
    <text evidence="6">Involved in nucleolar processing of pre-18S ribosomal RNA. Has a role in the nuclear export of 40S pre-ribosomal subunit to the cytoplasm.</text>
</comment>
<dbReference type="OrthoDB" id="441771at2759"/>
<dbReference type="PANTHER" id="PTHR23183:SF0">
    <property type="entry name" value="NUCLEOLAR PROTEIN 14"/>
    <property type="match status" value="1"/>
</dbReference>
<evidence type="ECO:0000256" key="4">
    <source>
        <dbReference type="ARBA" id="ARBA00022552"/>
    </source>
</evidence>
<organism evidence="8 9">
    <name type="scientific">Mytilus coruscus</name>
    <name type="common">Sea mussel</name>
    <dbReference type="NCBI Taxonomy" id="42192"/>
    <lineage>
        <taxon>Eukaryota</taxon>
        <taxon>Metazoa</taxon>
        <taxon>Spiralia</taxon>
        <taxon>Lophotrochozoa</taxon>
        <taxon>Mollusca</taxon>
        <taxon>Bivalvia</taxon>
        <taxon>Autobranchia</taxon>
        <taxon>Pteriomorphia</taxon>
        <taxon>Mytilida</taxon>
        <taxon>Mytiloidea</taxon>
        <taxon>Mytilidae</taxon>
        <taxon>Mytilinae</taxon>
        <taxon>Mytilus</taxon>
    </lineage>
</organism>
<evidence type="ECO:0000256" key="3">
    <source>
        <dbReference type="ARBA" id="ARBA00022517"/>
    </source>
</evidence>
<dbReference type="InterPro" id="IPR007276">
    <property type="entry name" value="Nop14"/>
</dbReference>
<keyword evidence="4" id="KW-0698">rRNA processing</keyword>
<proteinExistence type="inferred from homology"/>
<dbReference type="EMBL" id="CACVKT020009206">
    <property type="protein sequence ID" value="CAC5420942.1"/>
    <property type="molecule type" value="Genomic_DNA"/>
</dbReference>
<feature type="compositionally biased region" description="Basic and acidic residues" evidence="7">
    <location>
        <begin position="793"/>
        <end position="810"/>
    </location>
</feature>
<accession>A0A6J8EMD4</accession>
<dbReference type="GO" id="GO:0032040">
    <property type="term" value="C:small-subunit processome"/>
    <property type="evidence" value="ECO:0007669"/>
    <property type="project" value="InterPro"/>
</dbReference>
<dbReference type="GO" id="GO:0030692">
    <property type="term" value="C:Noc4p-Nop14p complex"/>
    <property type="evidence" value="ECO:0007669"/>
    <property type="project" value="TreeGrafter"/>
</dbReference>
<gene>
    <name evidence="8" type="ORF">MCOR_53120</name>
</gene>